<name>W6YWM9_COCMI</name>
<dbReference type="AlphaFoldDB" id="W6YWM9"/>
<proteinExistence type="predicted"/>
<evidence type="ECO:0000256" key="1">
    <source>
        <dbReference type="SAM" id="Phobius"/>
    </source>
</evidence>
<accession>W6YWM9</accession>
<reference evidence="2 3" key="1">
    <citation type="journal article" date="2013" name="PLoS Genet.">
        <title>Comparative genome structure, secondary metabolite, and effector coding capacity across Cochliobolus pathogens.</title>
        <authorList>
            <person name="Condon B.J."/>
            <person name="Leng Y."/>
            <person name="Wu D."/>
            <person name="Bushley K.E."/>
            <person name="Ohm R.A."/>
            <person name="Otillar R."/>
            <person name="Martin J."/>
            <person name="Schackwitz W."/>
            <person name="Grimwood J."/>
            <person name="MohdZainudin N."/>
            <person name="Xue C."/>
            <person name="Wang R."/>
            <person name="Manning V.A."/>
            <person name="Dhillon B."/>
            <person name="Tu Z.J."/>
            <person name="Steffenson B.J."/>
            <person name="Salamov A."/>
            <person name="Sun H."/>
            <person name="Lowry S."/>
            <person name="LaButti K."/>
            <person name="Han J."/>
            <person name="Copeland A."/>
            <person name="Lindquist E."/>
            <person name="Barry K."/>
            <person name="Schmutz J."/>
            <person name="Baker S.E."/>
            <person name="Ciuffetti L.M."/>
            <person name="Grigoriev I.V."/>
            <person name="Zhong S."/>
            <person name="Turgeon B.G."/>
        </authorList>
    </citation>
    <scope>NUCLEOTIDE SEQUENCE [LARGE SCALE GENOMIC DNA]</scope>
    <source>
        <strain evidence="2 3">ATCC 44560</strain>
    </source>
</reference>
<feature type="transmembrane region" description="Helical" evidence="1">
    <location>
        <begin position="12"/>
        <end position="31"/>
    </location>
</feature>
<keyword evidence="1" id="KW-0812">Transmembrane</keyword>
<gene>
    <name evidence="2" type="ORF">COCMIDRAFT_104850</name>
</gene>
<dbReference type="HOGENOM" id="CLU_2922276_0_0_1"/>
<evidence type="ECO:0000313" key="3">
    <source>
        <dbReference type="Proteomes" id="UP000054032"/>
    </source>
</evidence>
<sequence length="61" mass="6842">MQSRLRGLNIEIHDLLIVFILVVTHIGAYAISRIVVPNAWQFLGNFIPGPQMFSPRPSILA</sequence>
<dbReference type="Proteomes" id="UP000054032">
    <property type="component" value="Unassembled WGS sequence"/>
</dbReference>
<keyword evidence="3" id="KW-1185">Reference proteome</keyword>
<dbReference type="KEGG" id="bor:COCMIDRAFT_104850"/>
<protein>
    <submittedName>
        <fullName evidence="2">Uncharacterized protein</fullName>
    </submittedName>
</protein>
<evidence type="ECO:0000313" key="2">
    <source>
        <dbReference type="EMBL" id="EUC41933.1"/>
    </source>
</evidence>
<dbReference type="GeneID" id="19118588"/>
<dbReference type="EMBL" id="KI964080">
    <property type="protein sequence ID" value="EUC41933.1"/>
    <property type="molecule type" value="Genomic_DNA"/>
</dbReference>
<organism evidence="2 3">
    <name type="scientific">Bipolaris oryzae ATCC 44560</name>
    <dbReference type="NCBI Taxonomy" id="930090"/>
    <lineage>
        <taxon>Eukaryota</taxon>
        <taxon>Fungi</taxon>
        <taxon>Dikarya</taxon>
        <taxon>Ascomycota</taxon>
        <taxon>Pezizomycotina</taxon>
        <taxon>Dothideomycetes</taxon>
        <taxon>Pleosporomycetidae</taxon>
        <taxon>Pleosporales</taxon>
        <taxon>Pleosporineae</taxon>
        <taxon>Pleosporaceae</taxon>
        <taxon>Bipolaris</taxon>
    </lineage>
</organism>
<keyword evidence="1" id="KW-1133">Transmembrane helix</keyword>
<keyword evidence="1" id="KW-0472">Membrane</keyword>
<dbReference type="RefSeq" id="XP_007691563.1">
    <property type="nucleotide sequence ID" value="XM_007693373.1"/>
</dbReference>